<evidence type="ECO:0000256" key="1">
    <source>
        <dbReference type="SAM" id="Phobius"/>
    </source>
</evidence>
<keyword evidence="1" id="KW-1133">Transmembrane helix</keyword>
<keyword evidence="1" id="KW-0812">Transmembrane</keyword>
<reference evidence="2" key="2">
    <citation type="submission" date="2020-09" db="EMBL/GenBank/DDBJ databases">
        <authorList>
            <person name="Sun Q."/>
            <person name="Zhou Y."/>
        </authorList>
    </citation>
    <scope>NUCLEOTIDE SEQUENCE</scope>
    <source>
        <strain evidence="2">CGMCC 1.12698</strain>
    </source>
</reference>
<dbReference type="EMBL" id="BMFK01000002">
    <property type="protein sequence ID" value="GGE75122.1"/>
    <property type="molecule type" value="Genomic_DNA"/>
</dbReference>
<protein>
    <submittedName>
        <fullName evidence="2">Uncharacterized protein</fullName>
    </submittedName>
</protein>
<keyword evidence="1" id="KW-0472">Membrane</keyword>
<feature type="transmembrane region" description="Helical" evidence="1">
    <location>
        <begin position="91"/>
        <end position="112"/>
    </location>
</feature>
<dbReference type="RefSeq" id="WP_188388942.1">
    <property type="nucleotide sequence ID" value="NZ_BMFK01000002.1"/>
</dbReference>
<organism evidence="2 3">
    <name type="scientific">Priestia taiwanensis</name>
    <dbReference type="NCBI Taxonomy" id="1347902"/>
    <lineage>
        <taxon>Bacteria</taxon>
        <taxon>Bacillati</taxon>
        <taxon>Bacillota</taxon>
        <taxon>Bacilli</taxon>
        <taxon>Bacillales</taxon>
        <taxon>Bacillaceae</taxon>
        <taxon>Priestia</taxon>
    </lineage>
</organism>
<dbReference type="AlphaFoldDB" id="A0A917AUE0"/>
<gene>
    <name evidence="2" type="ORF">GCM10007140_26240</name>
</gene>
<keyword evidence="3" id="KW-1185">Reference proteome</keyword>
<evidence type="ECO:0000313" key="2">
    <source>
        <dbReference type="EMBL" id="GGE75122.1"/>
    </source>
</evidence>
<evidence type="ECO:0000313" key="3">
    <source>
        <dbReference type="Proteomes" id="UP000605259"/>
    </source>
</evidence>
<dbReference type="Proteomes" id="UP000605259">
    <property type="component" value="Unassembled WGS sequence"/>
</dbReference>
<comment type="caution">
    <text evidence="2">The sequence shown here is derived from an EMBL/GenBank/DDBJ whole genome shotgun (WGS) entry which is preliminary data.</text>
</comment>
<proteinExistence type="predicted"/>
<accession>A0A917AUE0</accession>
<reference evidence="2" key="1">
    <citation type="journal article" date="2014" name="Int. J. Syst. Evol. Microbiol.">
        <title>Complete genome sequence of Corynebacterium casei LMG S-19264T (=DSM 44701T), isolated from a smear-ripened cheese.</title>
        <authorList>
            <consortium name="US DOE Joint Genome Institute (JGI-PGF)"/>
            <person name="Walter F."/>
            <person name="Albersmeier A."/>
            <person name="Kalinowski J."/>
            <person name="Ruckert C."/>
        </authorList>
    </citation>
    <scope>NUCLEOTIDE SEQUENCE</scope>
    <source>
        <strain evidence="2">CGMCC 1.12698</strain>
    </source>
</reference>
<sequence>MSYCSMTKTIKQANLNVESVKEELLSELSKELTCSVLSSDATSLKVLIKPITKSKRYMKLVGEFTITQTDDETAVKFFGQYKMTPKGLGSMLFGIFVLPLAGAGIFVLAAIFKKNNTCMQEIHAALKKSMIGFYDEETSEIKVEDSLPQSI</sequence>
<name>A0A917AUE0_9BACI</name>